<evidence type="ECO:0000313" key="7">
    <source>
        <dbReference type="Proteomes" id="UP000623681"/>
    </source>
</evidence>
<dbReference type="PROSITE" id="PS51202">
    <property type="entry name" value="RCK_C"/>
    <property type="match status" value="1"/>
</dbReference>
<dbReference type="SUPFAM" id="SSF46785">
    <property type="entry name" value="Winged helix' DNA-binding domain"/>
    <property type="match status" value="1"/>
</dbReference>
<protein>
    <submittedName>
        <fullName evidence="6">GntR family transcriptional regulator</fullName>
    </submittedName>
</protein>
<keyword evidence="7" id="KW-1185">Reference proteome</keyword>
<dbReference type="GO" id="GO:0003700">
    <property type="term" value="F:DNA-binding transcription factor activity"/>
    <property type="evidence" value="ECO:0007669"/>
    <property type="project" value="InterPro"/>
</dbReference>
<feature type="domain" description="HTH gntR-type" evidence="4">
    <location>
        <begin position="8"/>
        <end position="76"/>
    </location>
</feature>
<name>A0A937FI47_9CLOT</name>
<feature type="domain" description="RCK C-terminal" evidence="5">
    <location>
        <begin position="122"/>
        <end position="207"/>
    </location>
</feature>
<organism evidence="6 7">
    <name type="scientific">Clostridium paridis</name>
    <dbReference type="NCBI Taxonomy" id="2803863"/>
    <lineage>
        <taxon>Bacteria</taxon>
        <taxon>Bacillati</taxon>
        <taxon>Bacillota</taxon>
        <taxon>Clostridia</taxon>
        <taxon>Eubacteriales</taxon>
        <taxon>Clostridiaceae</taxon>
        <taxon>Clostridium</taxon>
    </lineage>
</organism>
<keyword evidence="3" id="KW-0804">Transcription</keyword>
<dbReference type="GO" id="GO:0006813">
    <property type="term" value="P:potassium ion transport"/>
    <property type="evidence" value="ECO:0007669"/>
    <property type="project" value="InterPro"/>
</dbReference>
<dbReference type="Pfam" id="PF02080">
    <property type="entry name" value="TrkA_C"/>
    <property type="match status" value="1"/>
</dbReference>
<keyword evidence="1" id="KW-0805">Transcription regulation</keyword>
<sequence length="207" mass="23316">MSEVSIIKPVYQQISIDLANRIASGEFAVGTKIHGRSTLAGKYNVSPETIRRAVILLEDMDIVEVMQGSGIMVKSKEAAFKFIEKFKSTDSITSVKKEIQRILNEKKKLDEELFINANKLFDFSERFKNSNPFAPIEIEIPQNSKLINKTIGEVNFWQNTGATIIGIRRGKSLILSPGPYATFVEGDIYIMIGEESSYERVTIFLNE</sequence>
<evidence type="ECO:0000259" key="5">
    <source>
        <dbReference type="PROSITE" id="PS51202"/>
    </source>
</evidence>
<dbReference type="PANTHER" id="PTHR44846">
    <property type="entry name" value="MANNOSYL-D-GLYCERATE TRANSPORT/METABOLISM SYSTEM REPRESSOR MNGR-RELATED"/>
    <property type="match status" value="1"/>
</dbReference>
<keyword evidence="2" id="KW-0238">DNA-binding</keyword>
<dbReference type="CDD" id="cd07377">
    <property type="entry name" value="WHTH_GntR"/>
    <property type="match status" value="1"/>
</dbReference>
<dbReference type="PANTHER" id="PTHR44846:SF1">
    <property type="entry name" value="MANNOSYL-D-GLYCERATE TRANSPORT_METABOLISM SYSTEM REPRESSOR MNGR-RELATED"/>
    <property type="match status" value="1"/>
</dbReference>
<dbReference type="Pfam" id="PF00392">
    <property type="entry name" value="GntR"/>
    <property type="match status" value="1"/>
</dbReference>
<evidence type="ECO:0000256" key="2">
    <source>
        <dbReference type="ARBA" id="ARBA00023125"/>
    </source>
</evidence>
<dbReference type="PROSITE" id="PS50949">
    <property type="entry name" value="HTH_GNTR"/>
    <property type="match status" value="1"/>
</dbReference>
<accession>A0A937FI47</accession>
<dbReference type="SUPFAM" id="SSF116726">
    <property type="entry name" value="TrkA C-terminal domain-like"/>
    <property type="match status" value="1"/>
</dbReference>
<dbReference type="InterPro" id="IPR036721">
    <property type="entry name" value="RCK_C_sf"/>
</dbReference>
<dbReference type="EMBL" id="JAESWA010000022">
    <property type="protein sequence ID" value="MBL4932497.1"/>
    <property type="molecule type" value="Genomic_DNA"/>
</dbReference>
<evidence type="ECO:0000256" key="3">
    <source>
        <dbReference type="ARBA" id="ARBA00023163"/>
    </source>
</evidence>
<dbReference type="GO" id="GO:0045892">
    <property type="term" value="P:negative regulation of DNA-templated transcription"/>
    <property type="evidence" value="ECO:0007669"/>
    <property type="project" value="TreeGrafter"/>
</dbReference>
<reference evidence="6" key="1">
    <citation type="submission" date="2021-01" db="EMBL/GenBank/DDBJ databases">
        <title>Genome public.</title>
        <authorList>
            <person name="Liu C."/>
            <person name="Sun Q."/>
        </authorList>
    </citation>
    <scope>NUCLEOTIDE SEQUENCE</scope>
    <source>
        <strain evidence="6">YIM B02565</strain>
    </source>
</reference>
<dbReference type="InterPro" id="IPR036390">
    <property type="entry name" value="WH_DNA-bd_sf"/>
</dbReference>
<dbReference type="Gene3D" id="3.30.70.1450">
    <property type="entry name" value="Regulator of K+ conductance, C-terminal domain"/>
    <property type="match status" value="1"/>
</dbReference>
<proteinExistence type="predicted"/>
<dbReference type="GO" id="GO:0003677">
    <property type="term" value="F:DNA binding"/>
    <property type="evidence" value="ECO:0007669"/>
    <property type="project" value="UniProtKB-KW"/>
</dbReference>
<evidence type="ECO:0000256" key="1">
    <source>
        <dbReference type="ARBA" id="ARBA00023015"/>
    </source>
</evidence>
<dbReference type="InterPro" id="IPR006037">
    <property type="entry name" value="RCK_C"/>
</dbReference>
<dbReference type="GO" id="GO:0008324">
    <property type="term" value="F:monoatomic cation transmembrane transporter activity"/>
    <property type="evidence" value="ECO:0007669"/>
    <property type="project" value="InterPro"/>
</dbReference>
<dbReference type="InterPro" id="IPR000524">
    <property type="entry name" value="Tscrpt_reg_HTH_GntR"/>
</dbReference>
<dbReference type="InterPro" id="IPR036388">
    <property type="entry name" value="WH-like_DNA-bd_sf"/>
</dbReference>
<dbReference type="RefSeq" id="WP_202767851.1">
    <property type="nucleotide sequence ID" value="NZ_JAESWA010000022.1"/>
</dbReference>
<dbReference type="Proteomes" id="UP000623681">
    <property type="component" value="Unassembled WGS sequence"/>
</dbReference>
<comment type="caution">
    <text evidence="6">The sequence shown here is derived from an EMBL/GenBank/DDBJ whole genome shotgun (WGS) entry which is preliminary data.</text>
</comment>
<evidence type="ECO:0000313" key="6">
    <source>
        <dbReference type="EMBL" id="MBL4932497.1"/>
    </source>
</evidence>
<dbReference type="SMART" id="SM00345">
    <property type="entry name" value="HTH_GNTR"/>
    <property type="match status" value="1"/>
</dbReference>
<dbReference type="InterPro" id="IPR050679">
    <property type="entry name" value="Bact_HTH_transcr_reg"/>
</dbReference>
<dbReference type="Gene3D" id="1.10.10.10">
    <property type="entry name" value="Winged helix-like DNA-binding domain superfamily/Winged helix DNA-binding domain"/>
    <property type="match status" value="1"/>
</dbReference>
<gene>
    <name evidence="6" type="ORF">JK634_11810</name>
</gene>
<dbReference type="AlphaFoldDB" id="A0A937FI47"/>
<evidence type="ECO:0000259" key="4">
    <source>
        <dbReference type="PROSITE" id="PS50949"/>
    </source>
</evidence>